<keyword evidence="2" id="KW-1185">Reference proteome</keyword>
<evidence type="ECO:0000313" key="1">
    <source>
        <dbReference type="EMBL" id="KAJ5371477.1"/>
    </source>
</evidence>
<dbReference type="Pfam" id="PF11951">
    <property type="entry name" value="Fungal_trans_2"/>
    <property type="match status" value="1"/>
</dbReference>
<name>A0A9W9S4F9_9EURO</name>
<reference evidence="1" key="1">
    <citation type="submission" date="2022-11" db="EMBL/GenBank/DDBJ databases">
        <authorList>
            <person name="Petersen C."/>
        </authorList>
    </citation>
    <scope>NUCLEOTIDE SEQUENCE</scope>
    <source>
        <strain evidence="1">IBT 29864</strain>
    </source>
</reference>
<dbReference type="InterPro" id="IPR021858">
    <property type="entry name" value="Fun_TF"/>
</dbReference>
<proteinExistence type="predicted"/>
<evidence type="ECO:0000313" key="2">
    <source>
        <dbReference type="Proteomes" id="UP001147782"/>
    </source>
</evidence>
<organism evidence="1 2">
    <name type="scientific">Penicillium cataractarum</name>
    <dbReference type="NCBI Taxonomy" id="2100454"/>
    <lineage>
        <taxon>Eukaryota</taxon>
        <taxon>Fungi</taxon>
        <taxon>Dikarya</taxon>
        <taxon>Ascomycota</taxon>
        <taxon>Pezizomycotina</taxon>
        <taxon>Eurotiomycetes</taxon>
        <taxon>Eurotiomycetidae</taxon>
        <taxon>Eurotiales</taxon>
        <taxon>Aspergillaceae</taxon>
        <taxon>Penicillium</taxon>
    </lineage>
</organism>
<dbReference type="AlphaFoldDB" id="A0A9W9S4F9"/>
<protein>
    <submittedName>
        <fullName evidence="1">Uncharacterized protein</fullName>
    </submittedName>
</protein>
<dbReference type="RefSeq" id="XP_056555911.1">
    <property type="nucleotide sequence ID" value="XM_056700498.1"/>
</dbReference>
<dbReference type="OrthoDB" id="3251668at2759"/>
<comment type="caution">
    <text evidence="1">The sequence shown here is derived from an EMBL/GenBank/DDBJ whole genome shotgun (WGS) entry which is preliminary data.</text>
</comment>
<dbReference type="GeneID" id="81439677"/>
<dbReference type="Proteomes" id="UP001147782">
    <property type="component" value="Unassembled WGS sequence"/>
</dbReference>
<dbReference type="EMBL" id="JAPZBS010000005">
    <property type="protein sequence ID" value="KAJ5371477.1"/>
    <property type="molecule type" value="Genomic_DNA"/>
</dbReference>
<gene>
    <name evidence="1" type="ORF">N7496_007569</name>
</gene>
<accession>A0A9W9S4F9</accession>
<sequence>MVGAVEPITGIPRSLLDLFSCIGLGATEEDFWRWPGEVGTFVQSHTWEAYRYSGILVMRSYSRVDSQTLIASNDEDVSSHADAIAVNRILSSIDAVYGAKACGVASDEAIPHNIAYPLFVAGSQSRVIVQHVAWKETIRSKFQDLIQSDRYWQTEKIFDLLQDAWESWDAGQISDPFEMAAERGLELGLL</sequence>
<reference evidence="1" key="2">
    <citation type="journal article" date="2023" name="IMA Fungus">
        <title>Comparative genomic study of the Penicillium genus elucidates a diverse pangenome and 15 lateral gene transfer events.</title>
        <authorList>
            <person name="Petersen C."/>
            <person name="Sorensen T."/>
            <person name="Nielsen M.R."/>
            <person name="Sondergaard T.E."/>
            <person name="Sorensen J.L."/>
            <person name="Fitzpatrick D.A."/>
            <person name="Frisvad J.C."/>
            <person name="Nielsen K.L."/>
        </authorList>
    </citation>
    <scope>NUCLEOTIDE SEQUENCE</scope>
    <source>
        <strain evidence="1">IBT 29864</strain>
    </source>
</reference>